<gene>
    <name evidence="10" type="ORF">IM660_12525</name>
</gene>
<dbReference type="PROSITE" id="PS51160">
    <property type="entry name" value="ACYLPHOSPHATASE_3"/>
    <property type="match status" value="1"/>
</dbReference>
<evidence type="ECO:0000313" key="10">
    <source>
        <dbReference type="EMBL" id="QOR69507.1"/>
    </source>
</evidence>
<dbReference type="PANTHER" id="PTHR47268">
    <property type="entry name" value="ACYLPHOSPHATASE"/>
    <property type="match status" value="1"/>
</dbReference>
<dbReference type="NCBIfam" id="NF011014">
    <property type="entry name" value="PRK14442.1"/>
    <property type="match status" value="1"/>
</dbReference>
<evidence type="ECO:0000256" key="6">
    <source>
        <dbReference type="RuleBase" id="RU000553"/>
    </source>
</evidence>
<dbReference type="PANTHER" id="PTHR47268:SF4">
    <property type="entry name" value="ACYLPHOSPHATASE"/>
    <property type="match status" value="1"/>
</dbReference>
<evidence type="ECO:0000256" key="1">
    <source>
        <dbReference type="ARBA" id="ARBA00005614"/>
    </source>
</evidence>
<accession>A0A7M1SQU2</accession>
<dbReference type="GO" id="GO:0003998">
    <property type="term" value="F:acylphosphatase activity"/>
    <property type="evidence" value="ECO:0007669"/>
    <property type="project" value="UniProtKB-EC"/>
</dbReference>
<dbReference type="Gene3D" id="3.30.70.100">
    <property type="match status" value="1"/>
</dbReference>
<evidence type="ECO:0000256" key="5">
    <source>
        <dbReference type="PROSITE-ProRule" id="PRU00520"/>
    </source>
</evidence>
<reference evidence="10 11" key="1">
    <citation type="submission" date="2020-10" db="EMBL/GenBank/DDBJ databases">
        <title>Haloactinobacterium sp. RN3S43, a bacterium isolated from saline soil.</title>
        <authorList>
            <person name="Sun J.-Q."/>
        </authorList>
    </citation>
    <scope>NUCLEOTIDE SEQUENCE [LARGE SCALE GENOMIC DNA]</scope>
    <source>
        <strain evidence="10 11">RN3S43</strain>
    </source>
</reference>
<dbReference type="PROSITE" id="PS00151">
    <property type="entry name" value="ACYLPHOSPHATASE_2"/>
    <property type="match status" value="1"/>
</dbReference>
<proteinExistence type="inferred from homology"/>
<dbReference type="InterPro" id="IPR020456">
    <property type="entry name" value="Acylphosphatase"/>
</dbReference>
<dbReference type="AlphaFoldDB" id="A0A7M1SQU2"/>
<dbReference type="InterPro" id="IPR001792">
    <property type="entry name" value="Acylphosphatase-like_dom"/>
</dbReference>
<feature type="active site" evidence="5">
    <location>
        <position position="39"/>
    </location>
</feature>
<evidence type="ECO:0000256" key="3">
    <source>
        <dbReference type="ARBA" id="ARBA00015991"/>
    </source>
</evidence>
<dbReference type="EMBL" id="CP063169">
    <property type="protein sequence ID" value="QOR69507.1"/>
    <property type="molecule type" value="Genomic_DNA"/>
</dbReference>
<dbReference type="KEGG" id="halt:IM660_12525"/>
<feature type="region of interest" description="Disordered" evidence="8">
    <location>
        <begin position="69"/>
        <end position="92"/>
    </location>
</feature>
<protein>
    <recommendedName>
        <fullName evidence="3 5">Acylphosphatase</fullName>
        <ecNumber evidence="2 5">3.6.1.7</ecNumber>
    </recommendedName>
</protein>
<dbReference type="SUPFAM" id="SSF54975">
    <property type="entry name" value="Acylphosphatase/BLUF domain-like"/>
    <property type="match status" value="1"/>
</dbReference>
<evidence type="ECO:0000256" key="4">
    <source>
        <dbReference type="ARBA" id="ARBA00047645"/>
    </source>
</evidence>
<dbReference type="InterPro" id="IPR017968">
    <property type="entry name" value="Acylphosphatase_CS"/>
</dbReference>
<sequence length="92" mass="10134">MAERIARHVLISGRVQGVAFRAHARRRAERLEVDGWVRNLSDGRVEAWAEGAPDVVGSLLDWLATGPPSAEVTGTQITEEDPQGLSSFEIRR</sequence>
<evidence type="ECO:0000259" key="9">
    <source>
        <dbReference type="PROSITE" id="PS51160"/>
    </source>
</evidence>
<dbReference type="Pfam" id="PF00708">
    <property type="entry name" value="Acylphosphatase"/>
    <property type="match status" value="1"/>
</dbReference>
<evidence type="ECO:0000256" key="7">
    <source>
        <dbReference type="RuleBase" id="RU004168"/>
    </source>
</evidence>
<comment type="similarity">
    <text evidence="1 7">Belongs to the acylphosphatase family.</text>
</comment>
<comment type="catalytic activity">
    <reaction evidence="4 5 6">
        <text>an acyl phosphate + H2O = a carboxylate + phosphate + H(+)</text>
        <dbReference type="Rhea" id="RHEA:14965"/>
        <dbReference type="ChEBI" id="CHEBI:15377"/>
        <dbReference type="ChEBI" id="CHEBI:15378"/>
        <dbReference type="ChEBI" id="CHEBI:29067"/>
        <dbReference type="ChEBI" id="CHEBI:43474"/>
        <dbReference type="ChEBI" id="CHEBI:59918"/>
        <dbReference type="EC" id="3.6.1.7"/>
    </reaction>
</comment>
<keyword evidence="11" id="KW-1185">Reference proteome</keyword>
<dbReference type="Proteomes" id="UP000593758">
    <property type="component" value="Chromosome"/>
</dbReference>
<feature type="domain" description="Acylphosphatase-like" evidence="9">
    <location>
        <begin position="6"/>
        <end position="92"/>
    </location>
</feature>
<organism evidence="10 11">
    <name type="scientific">Ruania alkalisoli</name>
    <dbReference type="NCBI Taxonomy" id="2779775"/>
    <lineage>
        <taxon>Bacteria</taxon>
        <taxon>Bacillati</taxon>
        <taxon>Actinomycetota</taxon>
        <taxon>Actinomycetes</taxon>
        <taxon>Micrococcales</taxon>
        <taxon>Ruaniaceae</taxon>
        <taxon>Ruania</taxon>
    </lineage>
</organism>
<evidence type="ECO:0000256" key="2">
    <source>
        <dbReference type="ARBA" id="ARBA00012150"/>
    </source>
</evidence>
<dbReference type="PROSITE" id="PS00150">
    <property type="entry name" value="ACYLPHOSPHATASE_1"/>
    <property type="match status" value="1"/>
</dbReference>
<feature type="active site" evidence="5">
    <location>
        <position position="21"/>
    </location>
</feature>
<evidence type="ECO:0000313" key="11">
    <source>
        <dbReference type="Proteomes" id="UP000593758"/>
    </source>
</evidence>
<dbReference type="EC" id="3.6.1.7" evidence="2 5"/>
<keyword evidence="5 6" id="KW-0378">Hydrolase</keyword>
<name>A0A7M1SQU2_9MICO</name>
<evidence type="ECO:0000256" key="8">
    <source>
        <dbReference type="SAM" id="MobiDB-lite"/>
    </source>
</evidence>
<dbReference type="PRINTS" id="PR00112">
    <property type="entry name" value="ACYLPHPHTASE"/>
</dbReference>
<dbReference type="InterPro" id="IPR036046">
    <property type="entry name" value="Acylphosphatase-like_dom_sf"/>
</dbReference>
<dbReference type="RefSeq" id="WP_193495937.1">
    <property type="nucleotide sequence ID" value="NZ_CP063169.1"/>
</dbReference>